<sequence>RCLVGTRKKVLRKIKKWANGSRPICWLNGSAGSGKSTIAQTIAEWCAERERLAASFFFFRGTGDREDISHLIPTLAFQLSSTVKGMELSIKDVLRKESSITTQSIHYQLKKLIIEPILAAPRSKSIQDLLRPKRMVIVIDALDEC</sequence>
<dbReference type="InterPro" id="IPR056884">
    <property type="entry name" value="NPHP3-like_N"/>
</dbReference>
<dbReference type="InterPro" id="IPR027417">
    <property type="entry name" value="P-loop_NTPase"/>
</dbReference>
<dbReference type="Pfam" id="PF24883">
    <property type="entry name" value="NPHP3_N"/>
    <property type="match status" value="1"/>
</dbReference>
<evidence type="ECO:0000256" key="1">
    <source>
        <dbReference type="ARBA" id="ARBA00022737"/>
    </source>
</evidence>
<protein>
    <recommendedName>
        <fullName evidence="2">NACHT domain-containing protein</fullName>
    </recommendedName>
</protein>
<dbReference type="PANTHER" id="PTHR10039">
    <property type="entry name" value="AMELOGENIN"/>
    <property type="match status" value="1"/>
</dbReference>
<dbReference type="Proteomes" id="UP000008063">
    <property type="component" value="Unassembled WGS sequence"/>
</dbReference>
<dbReference type="STRING" id="936435.F8PTY5"/>
<feature type="non-terminal residue" evidence="3">
    <location>
        <position position="145"/>
    </location>
</feature>
<dbReference type="PROSITE" id="PS50837">
    <property type="entry name" value="NACHT"/>
    <property type="match status" value="1"/>
</dbReference>
<evidence type="ECO:0000313" key="4">
    <source>
        <dbReference type="Proteomes" id="UP000008063"/>
    </source>
</evidence>
<dbReference type="HOGENOM" id="CLU_000288_6_8_1"/>
<dbReference type="InterPro" id="IPR007111">
    <property type="entry name" value="NACHT_NTPase"/>
</dbReference>
<organism evidence="4">
    <name type="scientific">Serpula lacrymans var. lacrymans (strain S7.3)</name>
    <name type="common">Dry rot fungus</name>
    <dbReference type="NCBI Taxonomy" id="936435"/>
    <lineage>
        <taxon>Eukaryota</taxon>
        <taxon>Fungi</taxon>
        <taxon>Dikarya</taxon>
        <taxon>Basidiomycota</taxon>
        <taxon>Agaricomycotina</taxon>
        <taxon>Agaricomycetes</taxon>
        <taxon>Agaricomycetidae</taxon>
        <taxon>Boletales</taxon>
        <taxon>Coniophorineae</taxon>
        <taxon>Serpulaceae</taxon>
        <taxon>Serpula</taxon>
    </lineage>
</organism>
<keyword evidence="1" id="KW-0677">Repeat</keyword>
<accession>F8PTY5</accession>
<dbReference type="SUPFAM" id="SSF52540">
    <property type="entry name" value="P-loop containing nucleoside triphosphate hydrolases"/>
    <property type="match status" value="1"/>
</dbReference>
<dbReference type="OrthoDB" id="5106486at2759"/>
<dbReference type="InParanoid" id="F8PTY5"/>
<dbReference type="OMA" id="ECEAERY"/>
<evidence type="ECO:0000259" key="2">
    <source>
        <dbReference type="PROSITE" id="PS50837"/>
    </source>
</evidence>
<keyword evidence="4" id="KW-1185">Reference proteome</keyword>
<feature type="non-terminal residue" evidence="3">
    <location>
        <position position="1"/>
    </location>
</feature>
<feature type="domain" description="NACHT" evidence="2">
    <location>
        <begin position="23"/>
        <end position="145"/>
    </location>
</feature>
<dbReference type="Gene3D" id="3.40.50.300">
    <property type="entry name" value="P-loop containing nucleotide triphosphate hydrolases"/>
    <property type="match status" value="1"/>
</dbReference>
<evidence type="ECO:0000313" key="3">
    <source>
        <dbReference type="EMBL" id="EGN99610.1"/>
    </source>
</evidence>
<dbReference type="AlphaFoldDB" id="F8PTY5"/>
<gene>
    <name evidence="3" type="ORF">SERLA73DRAFT_25779</name>
</gene>
<dbReference type="EMBL" id="GL945479">
    <property type="protein sequence ID" value="EGN99610.1"/>
    <property type="molecule type" value="Genomic_DNA"/>
</dbReference>
<proteinExistence type="predicted"/>
<dbReference type="PANTHER" id="PTHR10039:SF14">
    <property type="entry name" value="NACHT DOMAIN-CONTAINING PROTEIN"/>
    <property type="match status" value="1"/>
</dbReference>
<reference evidence="4" key="1">
    <citation type="journal article" date="2011" name="Science">
        <title>The plant cell wall-decomposing machinery underlies the functional diversity of forest fungi.</title>
        <authorList>
            <person name="Eastwood D.C."/>
            <person name="Floudas D."/>
            <person name="Binder M."/>
            <person name="Majcherczyk A."/>
            <person name="Schneider P."/>
            <person name="Aerts A."/>
            <person name="Asiegbu F.O."/>
            <person name="Baker S.E."/>
            <person name="Barry K."/>
            <person name="Bendiksby M."/>
            <person name="Blumentritt M."/>
            <person name="Coutinho P.M."/>
            <person name="Cullen D."/>
            <person name="de Vries R.P."/>
            <person name="Gathman A."/>
            <person name="Goodell B."/>
            <person name="Henrissat B."/>
            <person name="Ihrmark K."/>
            <person name="Kauserud H."/>
            <person name="Kohler A."/>
            <person name="LaButti K."/>
            <person name="Lapidus A."/>
            <person name="Lavin J.L."/>
            <person name="Lee Y.-H."/>
            <person name="Lindquist E."/>
            <person name="Lilly W."/>
            <person name="Lucas S."/>
            <person name="Morin E."/>
            <person name="Murat C."/>
            <person name="Oguiza J.A."/>
            <person name="Park J."/>
            <person name="Pisabarro A.G."/>
            <person name="Riley R."/>
            <person name="Rosling A."/>
            <person name="Salamov A."/>
            <person name="Schmidt O."/>
            <person name="Schmutz J."/>
            <person name="Skrede I."/>
            <person name="Stenlid J."/>
            <person name="Wiebenga A."/>
            <person name="Xie X."/>
            <person name="Kuees U."/>
            <person name="Hibbett D.S."/>
            <person name="Hoffmeister D."/>
            <person name="Hoegberg N."/>
            <person name="Martin F."/>
            <person name="Grigoriev I.V."/>
            <person name="Watkinson S.C."/>
        </authorList>
    </citation>
    <scope>NUCLEOTIDE SEQUENCE [LARGE SCALE GENOMIC DNA]</scope>
    <source>
        <strain evidence="4">strain S7.3</strain>
    </source>
</reference>
<name>F8PTY5_SERL3</name>